<accession>A0A5B9QWI2</accession>
<dbReference type="EMBL" id="CP042914">
    <property type="protein sequence ID" value="QEG38313.1"/>
    <property type="molecule type" value="Genomic_DNA"/>
</dbReference>
<sequence>MPQPPHPLFSVFGVELEYMLVDRDSLDVRPLADKVLTSLAGQLTSDVECGPVTWSNELARHVIEIKTTAPANDLRLLPQRFRTAIADLQSTLDPLHLCLLPTAAHPWMQPAREAELWPHECSEIYQAYDRIFDCRTHSWSNVQSVHLNLPFAGDEEFARLHAATRLVLPLLPALAASSPIIDGAASGFLDTRMHLYAGHCQAVPSLIGDVIPEAIFDQQTYQREILDTIARDIRPHDPDHVLQVEFCNARGAIARFDRGSIELRVMDVQEYPGADIAICAAAAAVTRALCMGRWTDLETQQSVSTPALRRLLDKTTQHAEHAIIDDAKLLGQFGIRQTPMTASQLWSTLLPKLRHDNAVLDGLYPTLQVILREGTLATRIQRATGKNFSREQLAAVYRQLSECLTEWKPFQP</sequence>
<dbReference type="PANTHER" id="PTHR36510">
    <property type="entry name" value="GLUTAMATE--CYSTEINE LIGASE 2-RELATED"/>
    <property type="match status" value="1"/>
</dbReference>
<dbReference type="PANTHER" id="PTHR36510:SF1">
    <property type="entry name" value="GLUTAMATE--CYSTEINE LIGASE 2-RELATED"/>
    <property type="match status" value="1"/>
</dbReference>
<dbReference type="KEGG" id="rul:UC8_02700"/>
<dbReference type="Proteomes" id="UP000325286">
    <property type="component" value="Chromosome"/>
</dbReference>
<dbReference type="GO" id="GO:0042398">
    <property type="term" value="P:modified amino acid biosynthetic process"/>
    <property type="evidence" value="ECO:0007669"/>
    <property type="project" value="InterPro"/>
</dbReference>
<reference evidence="1 2" key="1">
    <citation type="submission" date="2019-08" db="EMBL/GenBank/DDBJ databases">
        <title>Deep-cultivation of Planctomycetes and their phenomic and genomic characterization uncovers novel biology.</title>
        <authorList>
            <person name="Wiegand S."/>
            <person name="Jogler M."/>
            <person name="Boedeker C."/>
            <person name="Pinto D."/>
            <person name="Vollmers J."/>
            <person name="Rivas-Marin E."/>
            <person name="Kohn T."/>
            <person name="Peeters S.H."/>
            <person name="Heuer A."/>
            <person name="Rast P."/>
            <person name="Oberbeckmann S."/>
            <person name="Bunk B."/>
            <person name="Jeske O."/>
            <person name="Meyerdierks A."/>
            <person name="Storesund J.E."/>
            <person name="Kallscheuer N."/>
            <person name="Luecker S."/>
            <person name="Lage O.M."/>
            <person name="Pohl T."/>
            <person name="Merkel B.J."/>
            <person name="Hornburger P."/>
            <person name="Mueller R.-W."/>
            <person name="Bruemmer F."/>
            <person name="Labrenz M."/>
            <person name="Spormann A.M."/>
            <person name="Op den Camp H."/>
            <person name="Overmann J."/>
            <person name="Amann R."/>
            <person name="Jetten M.S.M."/>
            <person name="Mascher T."/>
            <person name="Medema M.H."/>
            <person name="Devos D.P."/>
            <person name="Kaster A.-K."/>
            <person name="Ovreas L."/>
            <person name="Rohde M."/>
            <person name="Galperin M.Y."/>
            <person name="Jogler C."/>
        </authorList>
    </citation>
    <scope>NUCLEOTIDE SEQUENCE [LARGE SCALE GENOMIC DNA]</scope>
    <source>
        <strain evidence="1 2">UC8</strain>
    </source>
</reference>
<keyword evidence="1" id="KW-0436">Ligase</keyword>
<proteinExistence type="predicted"/>
<organism evidence="1 2">
    <name type="scientific">Roseimaritima ulvae</name>
    <dbReference type="NCBI Taxonomy" id="980254"/>
    <lineage>
        <taxon>Bacteria</taxon>
        <taxon>Pseudomonadati</taxon>
        <taxon>Planctomycetota</taxon>
        <taxon>Planctomycetia</taxon>
        <taxon>Pirellulales</taxon>
        <taxon>Pirellulaceae</taxon>
        <taxon>Roseimaritima</taxon>
    </lineage>
</organism>
<dbReference type="InterPro" id="IPR014746">
    <property type="entry name" value="Gln_synth/guanido_kin_cat_dom"/>
</dbReference>
<keyword evidence="2" id="KW-1185">Reference proteome</keyword>
<evidence type="ECO:0000313" key="2">
    <source>
        <dbReference type="Proteomes" id="UP000325286"/>
    </source>
</evidence>
<dbReference type="Gene3D" id="3.30.590.20">
    <property type="match status" value="1"/>
</dbReference>
<protein>
    <submittedName>
        <fullName evidence="1">Carboxylate-amine ligase YbdK</fullName>
    </submittedName>
</protein>
<dbReference type="InterPro" id="IPR050141">
    <property type="entry name" value="GCL_type2/YbdK_subfam"/>
</dbReference>
<gene>
    <name evidence="1" type="primary">ybdK_1</name>
    <name evidence="1" type="ORF">UC8_02700</name>
</gene>
<dbReference type="InterPro" id="IPR006336">
    <property type="entry name" value="GCS2"/>
</dbReference>
<dbReference type="OrthoDB" id="9804786at2"/>
<dbReference type="RefSeq" id="WP_068141694.1">
    <property type="nucleotide sequence ID" value="NZ_CP042914.1"/>
</dbReference>
<evidence type="ECO:0000313" key="1">
    <source>
        <dbReference type="EMBL" id="QEG38313.1"/>
    </source>
</evidence>
<name>A0A5B9QWI2_9BACT</name>
<dbReference type="AlphaFoldDB" id="A0A5B9QWI2"/>
<dbReference type="SUPFAM" id="SSF55931">
    <property type="entry name" value="Glutamine synthetase/guanido kinase"/>
    <property type="match status" value="1"/>
</dbReference>
<dbReference type="Pfam" id="PF04107">
    <property type="entry name" value="GCS2"/>
    <property type="match status" value="1"/>
</dbReference>
<dbReference type="GO" id="GO:0004357">
    <property type="term" value="F:glutamate-cysteine ligase activity"/>
    <property type="evidence" value="ECO:0007669"/>
    <property type="project" value="InterPro"/>
</dbReference>